<feature type="compositionally biased region" description="Basic and acidic residues" evidence="1">
    <location>
        <begin position="556"/>
        <end position="579"/>
    </location>
</feature>
<dbReference type="RefSeq" id="WP_372125689.1">
    <property type="nucleotide sequence ID" value="NZ_JBFSSG010000065.1"/>
</dbReference>
<proteinExistence type="predicted"/>
<protein>
    <recommendedName>
        <fullName evidence="4">CN hydrolase domain-containing protein</fullName>
    </recommendedName>
</protein>
<gene>
    <name evidence="2" type="ORF">AB6D66_20790</name>
</gene>
<evidence type="ECO:0000256" key="1">
    <source>
        <dbReference type="SAM" id="MobiDB-lite"/>
    </source>
</evidence>
<dbReference type="Proteomes" id="UP001570071">
    <property type="component" value="Unassembled WGS sequence"/>
</dbReference>
<comment type="caution">
    <text evidence="2">The sequence shown here is derived from an EMBL/GenBank/DDBJ whole genome shotgun (WGS) entry which is preliminary data.</text>
</comment>
<organism evidence="2 3">
    <name type="scientific">Vibrio pomeroyi</name>
    <dbReference type="NCBI Taxonomy" id="198832"/>
    <lineage>
        <taxon>Bacteria</taxon>
        <taxon>Pseudomonadati</taxon>
        <taxon>Pseudomonadota</taxon>
        <taxon>Gammaproteobacteria</taxon>
        <taxon>Vibrionales</taxon>
        <taxon>Vibrionaceae</taxon>
        <taxon>Vibrio</taxon>
    </lineage>
</organism>
<keyword evidence="3" id="KW-1185">Reference proteome</keyword>
<reference evidence="2 3" key="1">
    <citation type="journal article" date="2024" name="ISME J.">
        <title>Tailless and filamentous prophages are predominant in marine Vibrio.</title>
        <authorList>
            <person name="Steensen K."/>
            <person name="Seneca J."/>
            <person name="Bartlau N."/>
            <person name="Yu X.A."/>
            <person name="Hussain F.A."/>
            <person name="Polz M.F."/>
        </authorList>
    </citation>
    <scope>NUCLEOTIDE SEQUENCE [LARGE SCALE GENOMIC DNA]</scope>
    <source>
        <strain evidence="2 3">10N.239.312.F12</strain>
    </source>
</reference>
<dbReference type="SUPFAM" id="SSF56317">
    <property type="entry name" value="Carbon-nitrogen hydrolase"/>
    <property type="match status" value="1"/>
</dbReference>
<dbReference type="Gene3D" id="3.60.110.10">
    <property type="entry name" value="Carbon-nitrogen hydrolase"/>
    <property type="match status" value="1"/>
</dbReference>
<evidence type="ECO:0000313" key="3">
    <source>
        <dbReference type="Proteomes" id="UP001570071"/>
    </source>
</evidence>
<dbReference type="InterPro" id="IPR036526">
    <property type="entry name" value="C-N_Hydrolase_sf"/>
</dbReference>
<accession>A0ABV4N232</accession>
<evidence type="ECO:0008006" key="4">
    <source>
        <dbReference type="Google" id="ProtNLM"/>
    </source>
</evidence>
<sequence length="579" mass="65898">MKFQQHIHQYFPNLELSSLEELTLYSSKEPVSDVTSFADLIYWPPNIFVILYTLIERTDKYRLLVSPKNGFGWKKVDQDEVDIINNDWHKLLADMYSQQNLPFASFDILHNLTIIFNKNTYNSCIYELFKDPQFSKACFKILLAIDKLFSKINVCNYNKLEPLQFFLFLRESFKTISQSKLNTTSNISDCHSKNGIVTFKSSVPQTGLTMNNVTHNLTVIKPTVKPHIVSNRAKSHGFNKSSYNILFLPWPQTVSSSSFKIAKNDPEMDMNGYFGFFDYKPKKSIDTKLFLAALKQGINRAGQIDLIVLPECAMSNQTFEEICNDLSHIFKEHAPSLLSGVYGEEPDGYGINSAKLAFVNELGTYQIEEQRKHHRWFLDQSQIRNYNLANALDPGRKWWEKIKIGRRRLLTVHSNKQVTLCPLICEDLARQEPVAQAVRSVGANLVVSLLLDGPQLSFRWPGKYAAVLSDDPGSSVLSVTALGMTQRATGLGHDPSSDVALWSEPGKSATPLNLKEDHDGLMLELTISPEQQWTIDGRLEEKSVLRKNEVTPIKISESDRNKTQRSLRDSLAKEFSRGR</sequence>
<dbReference type="EMBL" id="JBFSSG010000065">
    <property type="protein sequence ID" value="MEZ8723519.1"/>
    <property type="molecule type" value="Genomic_DNA"/>
</dbReference>
<feature type="region of interest" description="Disordered" evidence="1">
    <location>
        <begin position="551"/>
        <end position="579"/>
    </location>
</feature>
<evidence type="ECO:0000313" key="2">
    <source>
        <dbReference type="EMBL" id="MEZ8723519.1"/>
    </source>
</evidence>
<name>A0ABV4N232_9VIBR</name>